<proteinExistence type="predicted"/>
<feature type="compositionally biased region" description="Low complexity" evidence="1">
    <location>
        <begin position="51"/>
        <end position="65"/>
    </location>
</feature>
<feature type="compositionally biased region" description="Pro residues" evidence="1">
    <location>
        <begin position="34"/>
        <end position="50"/>
    </location>
</feature>
<feature type="signal peptide" evidence="2">
    <location>
        <begin position="1"/>
        <end position="22"/>
    </location>
</feature>
<evidence type="ECO:0000313" key="4">
    <source>
        <dbReference type="EMBL" id="KAB8189970.1"/>
    </source>
</evidence>
<dbReference type="RefSeq" id="WP_139634950.1">
    <property type="nucleotide sequence ID" value="NZ_VDLX02000017.1"/>
</dbReference>
<feature type="region of interest" description="Disordered" evidence="1">
    <location>
        <begin position="28"/>
        <end position="68"/>
    </location>
</feature>
<comment type="caution">
    <text evidence="4">The sequence shown here is derived from an EMBL/GenBank/DDBJ whole genome shotgun (WGS) entry which is preliminary data.</text>
</comment>
<gene>
    <name evidence="4" type="ORF">FH608_036480</name>
</gene>
<reference evidence="4 5" key="1">
    <citation type="submission" date="2019-10" db="EMBL/GenBank/DDBJ databases">
        <title>Nonomuraea sp. nov., isolated from Phyllanthus amarus.</title>
        <authorList>
            <person name="Klykleung N."/>
            <person name="Tanasupawat S."/>
        </authorList>
    </citation>
    <scope>NUCLEOTIDE SEQUENCE [LARGE SCALE GENOMIC DNA]</scope>
    <source>
        <strain evidence="4 5">PA1-10</strain>
    </source>
</reference>
<feature type="domain" description="PepSY" evidence="3">
    <location>
        <begin position="141"/>
        <end position="199"/>
    </location>
</feature>
<dbReference type="Proteomes" id="UP000312512">
    <property type="component" value="Unassembled WGS sequence"/>
</dbReference>
<evidence type="ECO:0000256" key="1">
    <source>
        <dbReference type="SAM" id="MobiDB-lite"/>
    </source>
</evidence>
<evidence type="ECO:0000313" key="5">
    <source>
        <dbReference type="Proteomes" id="UP000312512"/>
    </source>
</evidence>
<sequence>MMILRALGAAAGATMLAGGCGAVPGEAGRMAAHTPPPLSPAPPATTPPPGGTASPSPGGTAAGASDLRQAARAALNAVPGATLTSIETEENGRVWEVQVVDRDGTEHQMDVESGKVVRGPTTEQEDAADKAKHRDRVAAAKLDYSAAADKILAAVPQGRITELNLDTERGKTVWESDVLTPDGIKHEVAVDAATGAVVRKSG</sequence>
<dbReference type="Pfam" id="PF03413">
    <property type="entry name" value="PepSY"/>
    <property type="match status" value="2"/>
</dbReference>
<dbReference type="AlphaFoldDB" id="A0A5C4VUT3"/>
<dbReference type="OrthoDB" id="9795161at2"/>
<dbReference type="PROSITE" id="PS51257">
    <property type="entry name" value="PROKAR_LIPOPROTEIN"/>
    <property type="match status" value="1"/>
</dbReference>
<keyword evidence="2" id="KW-0732">Signal</keyword>
<dbReference type="Gene3D" id="3.30.505.20">
    <property type="match status" value="1"/>
</dbReference>
<keyword evidence="5" id="KW-1185">Reference proteome</keyword>
<organism evidence="4 5">
    <name type="scientific">Nonomuraea phyllanthi</name>
    <dbReference type="NCBI Taxonomy" id="2219224"/>
    <lineage>
        <taxon>Bacteria</taxon>
        <taxon>Bacillati</taxon>
        <taxon>Actinomycetota</taxon>
        <taxon>Actinomycetes</taxon>
        <taxon>Streptosporangiales</taxon>
        <taxon>Streptosporangiaceae</taxon>
        <taxon>Nonomuraea</taxon>
    </lineage>
</organism>
<dbReference type="InterPro" id="IPR025711">
    <property type="entry name" value="PepSY"/>
</dbReference>
<accession>A0A5C4VUT3</accession>
<feature type="domain" description="PepSY" evidence="3">
    <location>
        <begin position="69"/>
        <end position="117"/>
    </location>
</feature>
<feature type="chain" id="PRO_5043680474" evidence="2">
    <location>
        <begin position="23"/>
        <end position="202"/>
    </location>
</feature>
<dbReference type="Gene3D" id="3.10.450.40">
    <property type="match status" value="1"/>
</dbReference>
<protein>
    <submittedName>
        <fullName evidence="4">Metallopeptidase</fullName>
    </submittedName>
</protein>
<name>A0A5C4VUT3_9ACTN</name>
<evidence type="ECO:0000256" key="2">
    <source>
        <dbReference type="SAM" id="SignalP"/>
    </source>
</evidence>
<evidence type="ECO:0000259" key="3">
    <source>
        <dbReference type="Pfam" id="PF03413"/>
    </source>
</evidence>
<dbReference type="EMBL" id="VDLX02000017">
    <property type="protein sequence ID" value="KAB8189970.1"/>
    <property type="molecule type" value="Genomic_DNA"/>
</dbReference>